<dbReference type="InterPro" id="IPR006674">
    <property type="entry name" value="HD_domain"/>
</dbReference>
<evidence type="ECO:0000256" key="5">
    <source>
        <dbReference type="ARBA" id="ARBA00023004"/>
    </source>
</evidence>
<dbReference type="Proteomes" id="UP001600165">
    <property type="component" value="Unassembled WGS sequence"/>
</dbReference>
<dbReference type="RefSeq" id="WP_377965880.1">
    <property type="nucleotide sequence ID" value="NZ_JBHZOL010000085.1"/>
</dbReference>
<keyword evidence="5" id="KW-0408">Iron</keyword>
<evidence type="ECO:0000313" key="9">
    <source>
        <dbReference type="Proteomes" id="UP001600165"/>
    </source>
</evidence>
<sequence>MTNFSSRLREQVLSWLDENVPIPRVKHILRVEQLSIELARYHDLNIQAAAQAGLMHDLAKYFQPDRLLEMAQQAGLTLDPVEIANPHLLHAEIGAIVAKEEFGVDDAVVLAAIRNHTLGAANMDAVSCVVFLADSLEPGRGQQSDLNRLRQLCYEDLSQAVYETCEYTLTQLIQAGKLIHPRAVQTRNWFLQASQDRLRLTRLSA</sequence>
<keyword evidence="3" id="KW-0547">Nucleotide-binding</keyword>
<dbReference type="GO" id="GO:0008803">
    <property type="term" value="F:bis(5'-nucleosyl)-tetraphosphatase (symmetrical) activity"/>
    <property type="evidence" value="ECO:0007669"/>
    <property type="project" value="UniProtKB-EC"/>
</dbReference>
<protein>
    <recommendedName>
        <fullName evidence="1">bis(5'-nucleosyl)-tetraphosphatase (symmetrical)</fullName>
        <ecNumber evidence="1">3.6.1.41</ecNumber>
    </recommendedName>
</protein>
<evidence type="ECO:0000256" key="4">
    <source>
        <dbReference type="ARBA" id="ARBA00022801"/>
    </source>
</evidence>
<evidence type="ECO:0000256" key="3">
    <source>
        <dbReference type="ARBA" id="ARBA00022741"/>
    </source>
</evidence>
<evidence type="ECO:0000259" key="7">
    <source>
        <dbReference type="PROSITE" id="PS51831"/>
    </source>
</evidence>
<gene>
    <name evidence="8" type="primary">yqeK</name>
    <name evidence="8" type="ORF">ACFVKH_13485</name>
</gene>
<dbReference type="SMART" id="SM00471">
    <property type="entry name" value="HDc"/>
    <property type="match status" value="1"/>
</dbReference>
<comment type="catalytic activity">
    <reaction evidence="6">
        <text>P(1),P(4)-bis(5'-adenosyl) tetraphosphate + H2O = 2 ADP + 2 H(+)</text>
        <dbReference type="Rhea" id="RHEA:24252"/>
        <dbReference type="ChEBI" id="CHEBI:15377"/>
        <dbReference type="ChEBI" id="CHEBI:15378"/>
        <dbReference type="ChEBI" id="CHEBI:58141"/>
        <dbReference type="ChEBI" id="CHEBI:456216"/>
        <dbReference type="EC" id="3.6.1.41"/>
    </reaction>
</comment>
<evidence type="ECO:0000256" key="2">
    <source>
        <dbReference type="ARBA" id="ARBA00022723"/>
    </source>
</evidence>
<dbReference type="PANTHER" id="PTHR35795">
    <property type="entry name" value="SLR1885 PROTEIN"/>
    <property type="match status" value="1"/>
</dbReference>
<dbReference type="EMBL" id="JBHZOL010000085">
    <property type="protein sequence ID" value="MFE4107300.1"/>
    <property type="molecule type" value="Genomic_DNA"/>
</dbReference>
<reference evidence="8 9" key="1">
    <citation type="submission" date="2024-10" db="EMBL/GenBank/DDBJ databases">
        <authorList>
            <person name="Ratan Roy A."/>
            <person name="Morales Sandoval P.H."/>
            <person name="De Los Santos Villalobos S."/>
            <person name="Chakraborty S."/>
            <person name="Mukherjee J."/>
        </authorList>
    </citation>
    <scope>NUCLEOTIDE SEQUENCE [LARGE SCALE GENOMIC DNA]</scope>
    <source>
        <strain evidence="8 9">S1</strain>
    </source>
</reference>
<dbReference type="InterPro" id="IPR005249">
    <property type="entry name" value="YqeK"/>
</dbReference>
<comment type="caution">
    <text evidence="8">The sequence shown here is derived from an EMBL/GenBank/DDBJ whole genome shotgun (WGS) entry which is preliminary data.</text>
</comment>
<organism evidence="8 9">
    <name type="scientific">Almyronema epifaneia S1</name>
    <dbReference type="NCBI Taxonomy" id="2991925"/>
    <lineage>
        <taxon>Bacteria</taxon>
        <taxon>Bacillati</taxon>
        <taxon>Cyanobacteriota</taxon>
        <taxon>Cyanophyceae</taxon>
        <taxon>Nodosilineales</taxon>
        <taxon>Nodosilineaceae</taxon>
        <taxon>Almyronema</taxon>
        <taxon>Almyronema epifaneia</taxon>
    </lineage>
</organism>
<dbReference type="NCBIfam" id="TIGR00488">
    <property type="entry name" value="bis(5'-nucleosyl)-tetraphosphatase (symmetrical) YqeK"/>
    <property type="match status" value="1"/>
</dbReference>
<dbReference type="Pfam" id="PF01966">
    <property type="entry name" value="HD"/>
    <property type="match status" value="1"/>
</dbReference>
<keyword evidence="9" id="KW-1185">Reference proteome</keyword>
<dbReference type="InterPro" id="IPR051094">
    <property type="entry name" value="Diverse_Catalytic_Enzymes"/>
</dbReference>
<keyword evidence="2" id="KW-0479">Metal-binding</keyword>
<dbReference type="SUPFAM" id="SSF109604">
    <property type="entry name" value="HD-domain/PDEase-like"/>
    <property type="match status" value="1"/>
</dbReference>
<keyword evidence="4 8" id="KW-0378">Hydrolase</keyword>
<dbReference type="PANTHER" id="PTHR35795:SF1">
    <property type="entry name" value="BIS(5'-NUCLEOSYL)-TETRAPHOSPHATASE, SYMMETRICAL"/>
    <property type="match status" value="1"/>
</dbReference>
<name>A0ABW6IGH3_9CYAN</name>
<dbReference type="CDD" id="cd00077">
    <property type="entry name" value="HDc"/>
    <property type="match status" value="1"/>
</dbReference>
<proteinExistence type="predicted"/>
<dbReference type="PROSITE" id="PS51831">
    <property type="entry name" value="HD"/>
    <property type="match status" value="1"/>
</dbReference>
<evidence type="ECO:0000313" key="8">
    <source>
        <dbReference type="EMBL" id="MFE4107300.1"/>
    </source>
</evidence>
<evidence type="ECO:0000256" key="1">
    <source>
        <dbReference type="ARBA" id="ARBA00012506"/>
    </source>
</evidence>
<dbReference type="Gene3D" id="1.10.3210.10">
    <property type="entry name" value="Hypothetical protein af1432"/>
    <property type="match status" value="1"/>
</dbReference>
<accession>A0ABW6IGH3</accession>
<evidence type="ECO:0000256" key="6">
    <source>
        <dbReference type="ARBA" id="ARBA00049417"/>
    </source>
</evidence>
<feature type="domain" description="HD" evidence="7">
    <location>
        <begin position="24"/>
        <end position="139"/>
    </location>
</feature>
<dbReference type="EC" id="3.6.1.41" evidence="1"/>
<dbReference type="InterPro" id="IPR003607">
    <property type="entry name" value="HD/PDEase_dom"/>
</dbReference>